<dbReference type="PROSITE" id="PS00329">
    <property type="entry name" value="HSP70_2"/>
    <property type="match status" value="1"/>
</dbReference>
<dbReference type="GO" id="GO:0140662">
    <property type="term" value="F:ATP-dependent protein folding chaperone"/>
    <property type="evidence" value="ECO:0007669"/>
    <property type="project" value="InterPro"/>
</dbReference>
<sequence>MRYGIDFGTTRTVIAAVDRGNYPVVNIPDPQGDLHEYVPTVVGLVEGNIRAGWDAMAAVDQGVVVTRSFKRLLSAPDIGPHTEVTVGDRVSTIPEVLATFARYIIDQLRAQQPADEPVEIVLGVPANAGSTQRLLTMDAFRRAGATVIGLINEPSAAGFEYTHRYARTLNTKRTSIIVFDLGGGTFDATLLRIDGLDHVVERSTGIARLGGDDFDDVLAGLALPPKVLADGVPPAVMDRIREAKEAIKPQTRRVLIDLPGGAVTVPVADFYEAATPLVERTMEAIVPLLGEQNSLRDTEIAGIYLVGGASALPLVSRVLRERYGRRVHRSQLPTASTAIGLAIAADPESDFHLTDRLARRIGVFREAHEGSQISFDELVGPEDPTTTVTRRYRAAHNIGVFRYIEYSSLDDDTPGDFTVLAEVYVPFDHNLRYCSDLSEVDVQRSDFGPAVVETLSVDDNGVATITIELDDGYTVTATAAPELS</sequence>
<dbReference type="GO" id="GO:0005524">
    <property type="term" value="F:ATP binding"/>
    <property type="evidence" value="ECO:0007669"/>
    <property type="project" value="UniProtKB-KW"/>
</dbReference>
<dbReference type="Gene3D" id="3.90.640.10">
    <property type="entry name" value="Actin, Chain A, domain 4"/>
    <property type="match status" value="1"/>
</dbReference>
<dbReference type="PANTHER" id="PTHR42749">
    <property type="entry name" value="CELL SHAPE-DETERMINING PROTEIN MREB"/>
    <property type="match status" value="1"/>
</dbReference>
<dbReference type="AlphaFoldDB" id="A0A376CJH6"/>
<dbReference type="PRINTS" id="PR00301">
    <property type="entry name" value="HEATSHOCK70"/>
</dbReference>
<evidence type="ECO:0000256" key="4">
    <source>
        <dbReference type="ARBA" id="ARBA00023016"/>
    </source>
</evidence>
<gene>
    <name evidence="6" type="primary">HscA</name>
    <name evidence="6" type="ORF">NCTC11862_00400</name>
</gene>
<keyword evidence="5" id="KW-0143">Chaperone</keyword>
<evidence type="ECO:0000313" key="6">
    <source>
        <dbReference type="EMBL" id="STC68641.1"/>
    </source>
</evidence>
<dbReference type="InterPro" id="IPR043129">
    <property type="entry name" value="ATPase_NBD"/>
</dbReference>
<keyword evidence="4" id="KW-0346">Stress response</keyword>
<accession>A0A376CJH6</accession>
<dbReference type="RefSeq" id="WP_018582143.1">
    <property type="nucleotide sequence ID" value="NZ_UFXQ01000001.1"/>
</dbReference>
<reference evidence="6 7" key="1">
    <citation type="submission" date="2018-06" db="EMBL/GenBank/DDBJ databases">
        <authorList>
            <consortium name="Pathogen Informatics"/>
            <person name="Doyle S."/>
        </authorList>
    </citation>
    <scope>NUCLEOTIDE SEQUENCE [LARGE SCALE GENOMIC DNA]</scope>
    <source>
        <strain evidence="6 7">NCTC11862</strain>
    </source>
</reference>
<dbReference type="STRING" id="35756.GCA_001044155_01871"/>
<dbReference type="InterPro" id="IPR018181">
    <property type="entry name" value="Heat_shock_70_CS"/>
</dbReference>
<protein>
    <submittedName>
        <fullName evidence="6">Molecular chaperone</fullName>
    </submittedName>
</protein>
<evidence type="ECO:0000256" key="2">
    <source>
        <dbReference type="ARBA" id="ARBA00022741"/>
    </source>
</evidence>
<keyword evidence="7" id="KW-1185">Reference proteome</keyword>
<dbReference type="Pfam" id="PF00012">
    <property type="entry name" value="HSP70"/>
    <property type="match status" value="1"/>
</dbReference>
<dbReference type="OrthoDB" id="9766019at2"/>
<dbReference type="Gene3D" id="3.30.420.40">
    <property type="match status" value="2"/>
</dbReference>
<organism evidence="6 7">
    <name type="scientific">Corynebacterium pilosum</name>
    <dbReference type="NCBI Taxonomy" id="35756"/>
    <lineage>
        <taxon>Bacteria</taxon>
        <taxon>Bacillati</taxon>
        <taxon>Actinomycetota</taxon>
        <taxon>Actinomycetes</taxon>
        <taxon>Mycobacteriales</taxon>
        <taxon>Corynebacteriaceae</taxon>
        <taxon>Corynebacterium</taxon>
    </lineage>
</organism>
<keyword evidence="3" id="KW-0067">ATP-binding</keyword>
<dbReference type="EMBL" id="UFXQ01000001">
    <property type="protein sequence ID" value="STC68641.1"/>
    <property type="molecule type" value="Genomic_DNA"/>
</dbReference>
<dbReference type="PANTHER" id="PTHR42749:SF1">
    <property type="entry name" value="CELL SHAPE-DETERMINING PROTEIN MREB"/>
    <property type="match status" value="1"/>
</dbReference>
<evidence type="ECO:0000256" key="3">
    <source>
        <dbReference type="ARBA" id="ARBA00022840"/>
    </source>
</evidence>
<name>A0A376CJH6_9CORY</name>
<evidence type="ECO:0000256" key="1">
    <source>
        <dbReference type="ARBA" id="ARBA00007381"/>
    </source>
</evidence>
<dbReference type="InterPro" id="IPR013126">
    <property type="entry name" value="Hsp_70_fam"/>
</dbReference>
<evidence type="ECO:0000313" key="7">
    <source>
        <dbReference type="Proteomes" id="UP000254467"/>
    </source>
</evidence>
<dbReference type="SUPFAM" id="SSF53067">
    <property type="entry name" value="Actin-like ATPase domain"/>
    <property type="match status" value="2"/>
</dbReference>
<keyword evidence="2" id="KW-0547">Nucleotide-binding</keyword>
<dbReference type="PROSITE" id="PS01036">
    <property type="entry name" value="HSP70_3"/>
    <property type="match status" value="1"/>
</dbReference>
<evidence type="ECO:0000256" key="5">
    <source>
        <dbReference type="ARBA" id="ARBA00023186"/>
    </source>
</evidence>
<comment type="similarity">
    <text evidence="1">Belongs to the heat shock protein 70 family.</text>
</comment>
<dbReference type="Proteomes" id="UP000254467">
    <property type="component" value="Unassembled WGS sequence"/>
</dbReference>
<proteinExistence type="inferred from homology"/>